<dbReference type="PANTHER" id="PTHR44196">
    <property type="entry name" value="DEHYDROGENASE/REDUCTASE SDR FAMILY MEMBER 7B"/>
    <property type="match status" value="1"/>
</dbReference>
<evidence type="ECO:0000259" key="4">
    <source>
        <dbReference type="SMART" id="SM00822"/>
    </source>
</evidence>
<dbReference type="GO" id="GO:0016491">
    <property type="term" value="F:oxidoreductase activity"/>
    <property type="evidence" value="ECO:0007669"/>
    <property type="project" value="UniProtKB-KW"/>
</dbReference>
<dbReference type="GO" id="GO:0016020">
    <property type="term" value="C:membrane"/>
    <property type="evidence" value="ECO:0007669"/>
    <property type="project" value="TreeGrafter"/>
</dbReference>
<comment type="caution">
    <text evidence="5">The sequence shown here is derived from an EMBL/GenBank/DDBJ whole genome shotgun (WGS) entry which is preliminary data.</text>
</comment>
<organism evidence="5 6">
    <name type="scientific">Eiseniibacteriota bacterium</name>
    <dbReference type="NCBI Taxonomy" id="2212470"/>
    <lineage>
        <taxon>Bacteria</taxon>
        <taxon>Candidatus Eiseniibacteriota</taxon>
    </lineage>
</organism>
<dbReference type="EMBL" id="JAGQHS010000044">
    <property type="protein sequence ID" value="MCA9756166.1"/>
    <property type="molecule type" value="Genomic_DNA"/>
</dbReference>
<dbReference type="Proteomes" id="UP000739538">
    <property type="component" value="Unassembled WGS sequence"/>
</dbReference>
<reference evidence="5" key="1">
    <citation type="submission" date="2020-04" db="EMBL/GenBank/DDBJ databases">
        <authorList>
            <person name="Zhang T."/>
        </authorList>
    </citation>
    <scope>NUCLEOTIDE SEQUENCE</scope>
    <source>
        <strain evidence="5">HKST-UBA02</strain>
    </source>
</reference>
<dbReference type="Pfam" id="PF00106">
    <property type="entry name" value="adh_short"/>
    <property type="match status" value="1"/>
</dbReference>
<dbReference type="InterPro" id="IPR036291">
    <property type="entry name" value="NAD(P)-bd_dom_sf"/>
</dbReference>
<protein>
    <submittedName>
        <fullName evidence="5">SDR family NAD(P)-dependent oxidoreductase</fullName>
    </submittedName>
</protein>
<dbReference type="SUPFAM" id="SSF51735">
    <property type="entry name" value="NAD(P)-binding Rossmann-fold domains"/>
    <property type="match status" value="1"/>
</dbReference>
<sequence>MKDKVVVITGASSGIGAELARIVGERGGKPVLAARREDALRDVAATAGPDALVVPTDVTKRDEVARLVRTTLDHFGRIDVWVNNAGRGISMPVSQVTDDDFDTMMLVNTKSALYGMQAVLPHFKERGDGHIINVSSLLGRVPVAHVRSAYNAAKHALNALTGSLRIELQQDYPGIQVSTVSPGVVATEFGVRALGGGMDSRQMPNAQPVTEVAEVIADVIETPRADVYSRPMYKDLIAAYFAADDMAEVERRPPFVPPAAK</sequence>
<proteinExistence type="inferred from homology"/>
<gene>
    <name evidence="5" type="ORF">KDA27_10210</name>
</gene>
<comment type="similarity">
    <text evidence="1 3">Belongs to the short-chain dehydrogenases/reductases (SDR) family.</text>
</comment>
<evidence type="ECO:0000256" key="3">
    <source>
        <dbReference type="RuleBase" id="RU000363"/>
    </source>
</evidence>
<dbReference type="InterPro" id="IPR002347">
    <property type="entry name" value="SDR_fam"/>
</dbReference>
<reference evidence="5" key="2">
    <citation type="journal article" date="2021" name="Microbiome">
        <title>Successional dynamics and alternative stable states in a saline activated sludge microbial community over 9 years.</title>
        <authorList>
            <person name="Wang Y."/>
            <person name="Ye J."/>
            <person name="Ju F."/>
            <person name="Liu L."/>
            <person name="Boyd J.A."/>
            <person name="Deng Y."/>
            <person name="Parks D.H."/>
            <person name="Jiang X."/>
            <person name="Yin X."/>
            <person name="Woodcroft B.J."/>
            <person name="Tyson G.W."/>
            <person name="Hugenholtz P."/>
            <person name="Polz M.F."/>
            <person name="Zhang T."/>
        </authorList>
    </citation>
    <scope>NUCLEOTIDE SEQUENCE</scope>
    <source>
        <strain evidence="5">HKST-UBA02</strain>
    </source>
</reference>
<evidence type="ECO:0000313" key="5">
    <source>
        <dbReference type="EMBL" id="MCA9756166.1"/>
    </source>
</evidence>
<dbReference type="InterPro" id="IPR020904">
    <property type="entry name" value="Sc_DH/Rdtase_CS"/>
</dbReference>
<dbReference type="Gene3D" id="3.40.50.720">
    <property type="entry name" value="NAD(P)-binding Rossmann-like Domain"/>
    <property type="match status" value="1"/>
</dbReference>
<accession>A0A956ND50</accession>
<keyword evidence="2" id="KW-0560">Oxidoreductase</keyword>
<evidence type="ECO:0000256" key="1">
    <source>
        <dbReference type="ARBA" id="ARBA00006484"/>
    </source>
</evidence>
<dbReference type="InterPro" id="IPR057326">
    <property type="entry name" value="KR_dom"/>
</dbReference>
<dbReference type="PRINTS" id="PR00081">
    <property type="entry name" value="GDHRDH"/>
</dbReference>
<evidence type="ECO:0000256" key="2">
    <source>
        <dbReference type="ARBA" id="ARBA00023002"/>
    </source>
</evidence>
<name>A0A956ND50_UNCEI</name>
<dbReference type="PRINTS" id="PR00080">
    <property type="entry name" value="SDRFAMILY"/>
</dbReference>
<feature type="domain" description="Ketoreductase" evidence="4">
    <location>
        <begin position="4"/>
        <end position="178"/>
    </location>
</feature>
<dbReference type="AlphaFoldDB" id="A0A956ND50"/>
<dbReference type="PANTHER" id="PTHR44196:SF1">
    <property type="entry name" value="DEHYDROGENASE_REDUCTASE SDR FAMILY MEMBER 7B"/>
    <property type="match status" value="1"/>
</dbReference>
<dbReference type="PROSITE" id="PS00061">
    <property type="entry name" value="ADH_SHORT"/>
    <property type="match status" value="1"/>
</dbReference>
<evidence type="ECO:0000313" key="6">
    <source>
        <dbReference type="Proteomes" id="UP000739538"/>
    </source>
</evidence>
<dbReference type="SMART" id="SM00822">
    <property type="entry name" value="PKS_KR"/>
    <property type="match status" value="1"/>
</dbReference>